<keyword evidence="2" id="KW-1185">Reference proteome</keyword>
<dbReference type="EMBL" id="JADBEC010000002">
    <property type="protein sequence ID" value="MBE1508803.1"/>
    <property type="molecule type" value="Genomic_DNA"/>
</dbReference>
<accession>A0ABR9J030</accession>
<reference evidence="1 2" key="1">
    <citation type="submission" date="2020-10" db="EMBL/GenBank/DDBJ databases">
        <title>Sequencing the genomes of 1000 actinobacteria strains.</title>
        <authorList>
            <person name="Klenk H.-P."/>
        </authorList>
    </citation>
    <scope>NUCLEOTIDE SEQUENCE [LARGE SCALE GENOMIC DNA]</scope>
    <source>
        <strain evidence="1 2">DSM 7307</strain>
    </source>
</reference>
<proteinExistence type="predicted"/>
<gene>
    <name evidence="1" type="ORF">H4W29_006048</name>
</gene>
<protein>
    <submittedName>
        <fullName evidence="1">Uncharacterized protein</fullName>
    </submittedName>
</protein>
<dbReference type="RefSeq" id="WP_192732340.1">
    <property type="nucleotide sequence ID" value="NZ_BAAAVL010000011.1"/>
</dbReference>
<dbReference type="Proteomes" id="UP000620262">
    <property type="component" value="Unassembled WGS sequence"/>
</dbReference>
<name>A0ABR9J030_RHIVS</name>
<organism evidence="1 2">
    <name type="scientific">Rhizobium viscosum</name>
    <name type="common">Arthrobacter viscosus</name>
    <dbReference type="NCBI Taxonomy" id="1673"/>
    <lineage>
        <taxon>Bacteria</taxon>
        <taxon>Pseudomonadati</taxon>
        <taxon>Pseudomonadota</taxon>
        <taxon>Alphaproteobacteria</taxon>
        <taxon>Hyphomicrobiales</taxon>
        <taxon>Rhizobiaceae</taxon>
        <taxon>Rhizobium/Agrobacterium group</taxon>
        <taxon>Rhizobium</taxon>
    </lineage>
</organism>
<evidence type="ECO:0000313" key="2">
    <source>
        <dbReference type="Proteomes" id="UP000620262"/>
    </source>
</evidence>
<sequence length="83" mass="9443">MANQETSYDVIVRVEIVNQARAIVTARVYELEDADPSVAEALRRWRSLVRQIAETVAQKSASKAVCREKVSIQHPKCSKRRTM</sequence>
<evidence type="ECO:0000313" key="1">
    <source>
        <dbReference type="EMBL" id="MBE1508803.1"/>
    </source>
</evidence>
<comment type="caution">
    <text evidence="1">The sequence shown here is derived from an EMBL/GenBank/DDBJ whole genome shotgun (WGS) entry which is preliminary data.</text>
</comment>